<dbReference type="Pfam" id="PF16157">
    <property type="entry name" value="DUF4865"/>
    <property type="match status" value="1"/>
</dbReference>
<geneLocation type="plasmid" evidence="1">
    <name>pDson03</name>
</geneLocation>
<sequence>MHAMQYEFTLPADYDMQIIRHRVATNGHATDHFPGLGLKAYCVRVRGEQGSTVHQYAPFYLWVDPDGMRQFLLGEGFRRLSGSFGRPAVRRYIGLQYLPGQAAAPQPVAASRRTARIPADAELHGVLDRHLAQASARAACSQVYATAVAFDPQAWEIVHFTLWTQGVPNDDDVQYRVLHVSHPGIDQLAMAPHPPTVLHGQVDP</sequence>
<dbReference type="InterPro" id="IPR032349">
    <property type="entry name" value="DUF4865"/>
</dbReference>
<gene>
    <name evidence="1" type="ORF">ABOD76_04155</name>
</gene>
<dbReference type="RefSeq" id="WP_350242295.1">
    <property type="nucleotide sequence ID" value="NZ_CP158298.1"/>
</dbReference>
<keyword evidence="1" id="KW-0614">Plasmid</keyword>
<dbReference type="EMBL" id="CP158298">
    <property type="protein sequence ID" value="XBV84259.1"/>
    <property type="molecule type" value="Genomic_DNA"/>
</dbReference>
<accession>A0AAU7U726</accession>
<evidence type="ECO:0000313" key="1">
    <source>
        <dbReference type="EMBL" id="XBV84259.1"/>
    </source>
</evidence>
<protein>
    <submittedName>
        <fullName evidence="1">DUF4865 family protein</fullName>
    </submittedName>
</protein>
<name>A0AAU7U726_9DEIO</name>
<reference evidence="1" key="1">
    <citation type="submission" date="2024-06" db="EMBL/GenBank/DDBJ databases">
        <title>Draft Genome Sequence of Deinococcus sonorensis Type Strain KR-87, a Biofilm Producing Representative of the Genus Deinococcus.</title>
        <authorList>
            <person name="Boren L.S."/>
            <person name="Grosso R.A."/>
            <person name="Hugenberg-Cox A.N."/>
            <person name="Hill J.T.E."/>
            <person name="Albert C.M."/>
            <person name="Tuohy J.M."/>
        </authorList>
    </citation>
    <scope>NUCLEOTIDE SEQUENCE</scope>
    <source>
        <strain evidence="1">KR-87</strain>
        <plasmid evidence="1">pDson03</plasmid>
    </source>
</reference>
<proteinExistence type="predicted"/>
<dbReference type="AlphaFoldDB" id="A0AAU7U726"/>
<organism evidence="1">
    <name type="scientific">Deinococcus sonorensis KR-87</name>
    <dbReference type="NCBI Taxonomy" id="694439"/>
    <lineage>
        <taxon>Bacteria</taxon>
        <taxon>Thermotogati</taxon>
        <taxon>Deinococcota</taxon>
        <taxon>Deinococci</taxon>
        <taxon>Deinococcales</taxon>
        <taxon>Deinococcaceae</taxon>
        <taxon>Deinococcus</taxon>
    </lineage>
</organism>
<dbReference type="KEGG" id="dsc:ABOD76_04155"/>